<organism evidence="1 2">
    <name type="scientific">Nannocystis pusilla</name>
    <dbReference type="NCBI Taxonomy" id="889268"/>
    <lineage>
        <taxon>Bacteria</taxon>
        <taxon>Pseudomonadati</taxon>
        <taxon>Myxococcota</taxon>
        <taxon>Polyangia</taxon>
        <taxon>Nannocystales</taxon>
        <taxon>Nannocystaceae</taxon>
        <taxon>Nannocystis</taxon>
    </lineage>
</organism>
<reference evidence="1" key="1">
    <citation type="submission" date="2021-08" db="EMBL/GenBank/DDBJ databases">
        <authorList>
            <person name="Stevens D.C."/>
        </authorList>
    </citation>
    <scope>NUCLEOTIDE SEQUENCE</scope>
    <source>
        <strain evidence="1">DSM 53165</strain>
    </source>
</reference>
<dbReference type="EMBL" id="JAIRAU010000001">
    <property type="protein sequence ID" value="MBZ5708497.1"/>
    <property type="molecule type" value="Genomic_DNA"/>
</dbReference>
<evidence type="ECO:0000313" key="1">
    <source>
        <dbReference type="EMBL" id="MBZ5708497.1"/>
    </source>
</evidence>
<sequence length="226" mass="23419">MPRRFLLAALLGCACQPVPVERPPGWHEATAVCAADAPPHVIARRQPDLRFKEAIAAAARVAVSRDLKIATDPDTPMDLELRAVSVRMAAMVQGVTNCPLADALQAQVDATPGPLDVADAVVVLEAAGSVAPEALTPILAAACAEIPACGRECAPGLAAMAAAAPGWRFEALAKGCGAFSKQQSLGEAGAVSFTHARVTDFLNECAPKFDPAAAARVQELRARLQL</sequence>
<dbReference type="Proteomes" id="UP001139031">
    <property type="component" value="Unassembled WGS sequence"/>
</dbReference>
<evidence type="ECO:0008006" key="3">
    <source>
        <dbReference type="Google" id="ProtNLM"/>
    </source>
</evidence>
<dbReference type="RefSeq" id="WP_224190245.1">
    <property type="nucleotide sequence ID" value="NZ_JAIRAU010000001.1"/>
</dbReference>
<keyword evidence="2" id="KW-1185">Reference proteome</keyword>
<comment type="caution">
    <text evidence="1">The sequence shown here is derived from an EMBL/GenBank/DDBJ whole genome shotgun (WGS) entry which is preliminary data.</text>
</comment>
<proteinExistence type="predicted"/>
<protein>
    <recommendedName>
        <fullName evidence="3">Lipoprotein</fullName>
    </recommendedName>
</protein>
<accession>A0ABS7TK40</accession>
<gene>
    <name evidence="1" type="ORF">K7C98_04455</name>
</gene>
<name>A0ABS7TK40_9BACT</name>
<evidence type="ECO:0000313" key="2">
    <source>
        <dbReference type="Proteomes" id="UP001139031"/>
    </source>
</evidence>
<dbReference type="PROSITE" id="PS51257">
    <property type="entry name" value="PROKAR_LIPOPROTEIN"/>
    <property type="match status" value="1"/>
</dbReference>